<evidence type="ECO:0000259" key="1">
    <source>
        <dbReference type="PROSITE" id="PS50181"/>
    </source>
</evidence>
<name>A0A8T2JSJ1_9PIPI</name>
<evidence type="ECO:0000313" key="3">
    <source>
        <dbReference type="Proteomes" id="UP000812440"/>
    </source>
</evidence>
<reference evidence="2" key="1">
    <citation type="thesis" date="2020" institute="ProQuest LLC" country="789 East Eisenhower Parkway, Ann Arbor, MI, USA">
        <title>Comparative Genomics and Chromosome Evolution.</title>
        <authorList>
            <person name="Mudd A.B."/>
        </authorList>
    </citation>
    <scope>NUCLEOTIDE SEQUENCE</scope>
    <source>
        <strain evidence="2">Female2</strain>
        <tissue evidence="2">Blood</tissue>
    </source>
</reference>
<dbReference type="CDD" id="cd22106">
    <property type="entry name" value="F-box_FBXO36"/>
    <property type="match status" value="1"/>
</dbReference>
<dbReference type="Gene3D" id="1.20.1280.50">
    <property type="match status" value="1"/>
</dbReference>
<dbReference type="EMBL" id="JAACNH010000004">
    <property type="protein sequence ID" value="KAG8445501.1"/>
    <property type="molecule type" value="Genomic_DNA"/>
</dbReference>
<sequence>MASMLPVVLFECGGQAPAPSKDFYHLLVTREEIILRYWKISLRSGYQGAKPGEFKESHQDFVDDRKLQSQIASIFGQNILKYVINLCHGYYDYLERLSKPLLFYILTFLDLEDIARLSQVSHMFQKICNSDHLWEHIVESSCDKVTPEMKSLAQDIGWKQLFFTNKLQLQLQLRRRRQADERGNGFPLE</sequence>
<keyword evidence="3" id="KW-1185">Reference proteome</keyword>
<dbReference type="Proteomes" id="UP000812440">
    <property type="component" value="Chromosome 5"/>
</dbReference>
<gene>
    <name evidence="2" type="ORF">GDO86_010314</name>
</gene>
<dbReference type="AlphaFoldDB" id="A0A8T2JSJ1"/>
<dbReference type="InterPro" id="IPR036047">
    <property type="entry name" value="F-box-like_dom_sf"/>
</dbReference>
<dbReference type="PROSITE" id="PS50181">
    <property type="entry name" value="FBOX"/>
    <property type="match status" value="1"/>
</dbReference>
<dbReference type="SUPFAM" id="SSF81383">
    <property type="entry name" value="F-box domain"/>
    <property type="match status" value="1"/>
</dbReference>
<dbReference type="Pfam" id="PF12937">
    <property type="entry name" value="F-box-like"/>
    <property type="match status" value="1"/>
</dbReference>
<accession>A0A8T2JSJ1</accession>
<evidence type="ECO:0000313" key="2">
    <source>
        <dbReference type="EMBL" id="KAG8445501.1"/>
    </source>
</evidence>
<proteinExistence type="predicted"/>
<protein>
    <recommendedName>
        <fullName evidence="1">F-box domain-containing protein</fullName>
    </recommendedName>
</protein>
<dbReference type="InterPro" id="IPR001810">
    <property type="entry name" value="F-box_dom"/>
</dbReference>
<feature type="domain" description="F-box" evidence="1">
    <location>
        <begin position="91"/>
        <end position="137"/>
    </location>
</feature>
<dbReference type="OrthoDB" id="3219396at2759"/>
<comment type="caution">
    <text evidence="2">The sequence shown here is derived from an EMBL/GenBank/DDBJ whole genome shotgun (WGS) entry which is preliminary data.</text>
</comment>
<organism evidence="2 3">
    <name type="scientific">Hymenochirus boettgeri</name>
    <name type="common">Congo dwarf clawed frog</name>
    <dbReference type="NCBI Taxonomy" id="247094"/>
    <lineage>
        <taxon>Eukaryota</taxon>
        <taxon>Metazoa</taxon>
        <taxon>Chordata</taxon>
        <taxon>Craniata</taxon>
        <taxon>Vertebrata</taxon>
        <taxon>Euteleostomi</taxon>
        <taxon>Amphibia</taxon>
        <taxon>Batrachia</taxon>
        <taxon>Anura</taxon>
        <taxon>Pipoidea</taxon>
        <taxon>Pipidae</taxon>
        <taxon>Pipinae</taxon>
        <taxon>Hymenochirus</taxon>
    </lineage>
</organism>